<protein>
    <recommendedName>
        <fullName evidence="5">Pentatricopeptide repeat-containing protein</fullName>
    </recommendedName>
</protein>
<comment type="caution">
    <text evidence="3">The sequence shown here is derived from an EMBL/GenBank/DDBJ whole genome shotgun (WGS) entry which is preliminary data.</text>
</comment>
<evidence type="ECO:0000313" key="3">
    <source>
        <dbReference type="EMBL" id="KAK4489545.1"/>
    </source>
</evidence>
<feature type="repeat" description="PPR" evidence="2">
    <location>
        <begin position="161"/>
        <end position="195"/>
    </location>
</feature>
<dbReference type="Proteomes" id="UP001291926">
    <property type="component" value="Unassembled WGS sequence"/>
</dbReference>
<dbReference type="Pfam" id="PF01535">
    <property type="entry name" value="PPR"/>
    <property type="match status" value="3"/>
</dbReference>
<dbReference type="PANTHER" id="PTHR47926">
    <property type="entry name" value="PENTATRICOPEPTIDE REPEAT-CONTAINING PROTEIN"/>
    <property type="match status" value="1"/>
</dbReference>
<evidence type="ECO:0008006" key="5">
    <source>
        <dbReference type="Google" id="ProtNLM"/>
    </source>
</evidence>
<dbReference type="NCBIfam" id="TIGR00756">
    <property type="entry name" value="PPR"/>
    <property type="match status" value="7"/>
</dbReference>
<keyword evidence="4" id="KW-1185">Reference proteome</keyword>
<dbReference type="SUPFAM" id="SSF48452">
    <property type="entry name" value="TPR-like"/>
    <property type="match status" value="1"/>
</dbReference>
<dbReference type="Gene3D" id="1.25.40.10">
    <property type="entry name" value="Tetratricopeptide repeat domain"/>
    <property type="match status" value="4"/>
</dbReference>
<dbReference type="InterPro" id="IPR011990">
    <property type="entry name" value="TPR-like_helical_dom_sf"/>
</dbReference>
<dbReference type="PANTHER" id="PTHR47926:SF403">
    <property type="entry name" value="PENTACOTRIPEPTIDE-REPEAT REGION OF PRORP DOMAIN-CONTAINING PROTEIN"/>
    <property type="match status" value="1"/>
</dbReference>
<keyword evidence="1" id="KW-0677">Repeat</keyword>
<dbReference type="InterPro" id="IPR002885">
    <property type="entry name" value="PPR_rpt"/>
</dbReference>
<evidence type="ECO:0000256" key="1">
    <source>
        <dbReference type="ARBA" id="ARBA00022737"/>
    </source>
</evidence>
<dbReference type="PROSITE" id="PS51375">
    <property type="entry name" value="PPR"/>
    <property type="match status" value="4"/>
</dbReference>
<feature type="repeat" description="PPR" evidence="2">
    <location>
        <begin position="323"/>
        <end position="357"/>
    </location>
</feature>
<accession>A0ABR0DJX8</accession>
<sequence length="502" mass="56640">MEYANLIFAQMGGLSNTEITLWNAMIRGYAYNGPFQNCLSLFDEMTLRGLKPNNFTYPYVLTSCSQMGLFNKGQKFHCWIIKSGFECAFPVGIALFDFYVKKFESLEMGMARNGSFDDVRLIFDGMCERTVDLCNKMISKYVSIGNMKSGRKVFDEMPEKDLVSWNTMISGYAKAGEVANARVLFERMPQRNVVTWTTMLGAYAGIGEIETAMNFFENMPERNVVSWNCMMSSYNQKGKFQQALDLFIQMQSKGIEPDSFTFVSALSACSNLINLESGKWVHTLIRDWSNMSVIVGTTLAEMYANCGDIDKAFTIFIKTGNKDVFCYNVMIKSLAIHGRSKDATKIFHLMQKRGLKMNDFTFSCALFACSHGGLVGEGREIFKIMERDFSITPKLEHYCCMIDLLCRNDRLEEAESFINDMKVEPDIAIWGALLGGCRERGNLALGERIVSKAIELRSNEPGVHALLSNIHASMGQWSEALQARKVMEENGIWKQTGSSSII</sequence>
<dbReference type="InterPro" id="IPR046960">
    <property type="entry name" value="PPR_At4g14850-like_plant"/>
</dbReference>
<dbReference type="Pfam" id="PF13041">
    <property type="entry name" value="PPR_2"/>
    <property type="match status" value="3"/>
</dbReference>
<reference evidence="3 4" key="1">
    <citation type="journal article" date="2023" name="bioRxiv">
        <title>Genome report: Whole genome sequence and annotation of Penstemon davidsonii.</title>
        <authorList>
            <person name="Ostevik K.L."/>
            <person name="Alabady M."/>
            <person name="Zhang M."/>
            <person name="Rausher M.D."/>
        </authorList>
    </citation>
    <scope>NUCLEOTIDE SEQUENCE [LARGE SCALE GENOMIC DNA]</scope>
    <source>
        <strain evidence="3">DNT005</strain>
        <tissue evidence="3">Whole leaf</tissue>
    </source>
</reference>
<name>A0ABR0DJX8_9LAMI</name>
<gene>
    <name evidence="3" type="ORF">RD792_005354</name>
</gene>
<dbReference type="EMBL" id="JAYDYQ010001088">
    <property type="protein sequence ID" value="KAK4489545.1"/>
    <property type="molecule type" value="Genomic_DNA"/>
</dbReference>
<evidence type="ECO:0000313" key="4">
    <source>
        <dbReference type="Proteomes" id="UP001291926"/>
    </source>
</evidence>
<feature type="repeat" description="PPR" evidence="2">
    <location>
        <begin position="223"/>
        <end position="257"/>
    </location>
</feature>
<feature type="repeat" description="PPR" evidence="2">
    <location>
        <begin position="18"/>
        <end position="52"/>
    </location>
</feature>
<evidence type="ECO:0000256" key="2">
    <source>
        <dbReference type="PROSITE-ProRule" id="PRU00708"/>
    </source>
</evidence>
<dbReference type="InterPro" id="IPR046848">
    <property type="entry name" value="E_motif"/>
</dbReference>
<dbReference type="Pfam" id="PF20431">
    <property type="entry name" value="E_motif"/>
    <property type="match status" value="1"/>
</dbReference>
<proteinExistence type="predicted"/>
<organism evidence="3 4">
    <name type="scientific">Penstemon davidsonii</name>
    <dbReference type="NCBI Taxonomy" id="160366"/>
    <lineage>
        <taxon>Eukaryota</taxon>
        <taxon>Viridiplantae</taxon>
        <taxon>Streptophyta</taxon>
        <taxon>Embryophyta</taxon>
        <taxon>Tracheophyta</taxon>
        <taxon>Spermatophyta</taxon>
        <taxon>Magnoliopsida</taxon>
        <taxon>eudicotyledons</taxon>
        <taxon>Gunneridae</taxon>
        <taxon>Pentapetalae</taxon>
        <taxon>asterids</taxon>
        <taxon>lamiids</taxon>
        <taxon>Lamiales</taxon>
        <taxon>Plantaginaceae</taxon>
        <taxon>Cheloneae</taxon>
        <taxon>Penstemon</taxon>
    </lineage>
</organism>